<dbReference type="AlphaFoldDB" id="A0A5C6G0T8"/>
<evidence type="ECO:0000256" key="7">
    <source>
        <dbReference type="SAM" id="Phobius"/>
    </source>
</evidence>
<dbReference type="EC" id="3.5.1.23" evidence="5"/>
<dbReference type="GO" id="GO:0016020">
    <property type="term" value="C:membrane"/>
    <property type="evidence" value="ECO:0007669"/>
    <property type="project" value="GOC"/>
</dbReference>
<protein>
    <recommendedName>
        <fullName evidence="5">Neutral ceramidase</fullName>
        <ecNumber evidence="5">3.5.1.23</ecNumber>
    </recommendedName>
</protein>
<dbReference type="GO" id="GO:0005576">
    <property type="term" value="C:extracellular region"/>
    <property type="evidence" value="ECO:0007669"/>
    <property type="project" value="TreeGrafter"/>
</dbReference>
<dbReference type="GO" id="GO:0046512">
    <property type="term" value="P:sphingosine biosynthetic process"/>
    <property type="evidence" value="ECO:0007669"/>
    <property type="project" value="TreeGrafter"/>
</dbReference>
<dbReference type="FunFam" id="2.60.40.2300:FF:000004">
    <property type="entry name" value="Neutral/alkaline nonlysosomal ceramidase, putative"/>
    <property type="match status" value="1"/>
</dbReference>
<feature type="binding site" evidence="4">
    <location>
        <position position="606"/>
    </location>
    <ligand>
        <name>Zn(2+)</name>
        <dbReference type="ChEBI" id="CHEBI:29105"/>
    </ligand>
</feature>
<evidence type="ECO:0000313" key="11">
    <source>
        <dbReference type="Proteomes" id="UP000317257"/>
    </source>
</evidence>
<dbReference type="PANTHER" id="PTHR12670:SF1">
    <property type="entry name" value="NEUTRAL CERAMIDASE"/>
    <property type="match status" value="1"/>
</dbReference>
<dbReference type="Gene3D" id="2.60.40.2300">
    <property type="entry name" value="Neutral/alkaline non-lysosomal ceramidase, C-terminal domain"/>
    <property type="match status" value="1"/>
</dbReference>
<feature type="binding site" evidence="4">
    <location>
        <position position="315"/>
    </location>
    <ligand>
        <name>Zn(2+)</name>
        <dbReference type="ChEBI" id="CHEBI:29105"/>
    </ligand>
</feature>
<evidence type="ECO:0000256" key="1">
    <source>
        <dbReference type="ARBA" id="ARBA00009835"/>
    </source>
</evidence>
<dbReference type="EMBL" id="SBHS01000061">
    <property type="protein sequence ID" value="TWU70817.1"/>
    <property type="molecule type" value="Genomic_DNA"/>
</dbReference>
<evidence type="ECO:0000256" key="6">
    <source>
        <dbReference type="SAM" id="MobiDB-lite"/>
    </source>
</evidence>
<sequence length="805" mass="88966">MASPQSDKEKLGHHWPPVIPRGPRGPPVIQRRRLLCCRNLMALLVVAGACCVALFRASGLAATAVLSTSAAYASLYGGSDNVARPGNKWASESLPKGDWPKDQYLLGVGKADITGPVVEINMMGYADFAQIGRGLRQRLYSRAFIVGDMNKPEDRFVYLVLDIQSGDTAVRYGILRGLEALGSRYSMYGQDNVAVTATHSHSGPGAWLNYLLPQIPSMGFDQQSYRAIVEGCILSIRRAHESLAPGHLSVGKTKIMNANINRSLFAYLANPPEERARYNMSSEDDGSVEKDMTLLKFQRASDKRNIGVLTWFPTHGTSMQANNTLVTGDNKGLAADMFEKQVLGNGREADGFVAGFSQANMGDASPNVLGAWCEDGSGQQCDFKTSACSDGRSNRCRARGSKFGRNDYGAASCFENARLQHEGAVRIYNSLNHQEPNIREAGVKAIHRFHDMSFYKFTLPNGSEVQTCPAALGYGFGAGTWDEPGDYDLLQHASTASNARFIWRLITWLLKPPTKKQVACQHPKSIILDVGEVSQPYAWTPNVVDIQTFRVGRLFIIVSPGEATTMAGRRWKEAVAKQSIKSLSDELDGQEPVVVLGAPSNSYTHYISTPEEYGIQRYEGASTLYGPHTLSAYMERTIASMKYLKSNSPSREHRAKNKYPPDNSARSISFIIGVLFDRTPWYKEFGDVVSDVPNSKYSRGEKVSASFVGANPRNNLRLEQTYAAVEYRPSANSPWQQVRDDSDWTLSFHWRRTSKILGLSEVDIRWEIEDDAPAGEYRLRYYGDSKSIRGRLSTIHGVSSAFSVV</sequence>
<dbReference type="Pfam" id="PF04734">
    <property type="entry name" value="Ceramidase_alk"/>
    <property type="match status" value="1"/>
</dbReference>
<comment type="catalytic activity">
    <reaction evidence="5">
        <text>an N-acylsphing-4-enine + H2O = sphing-4-enine + a fatty acid</text>
        <dbReference type="Rhea" id="RHEA:20856"/>
        <dbReference type="ChEBI" id="CHEBI:15377"/>
        <dbReference type="ChEBI" id="CHEBI:28868"/>
        <dbReference type="ChEBI" id="CHEBI:52639"/>
        <dbReference type="ChEBI" id="CHEBI:57756"/>
        <dbReference type="EC" id="3.5.1.23"/>
    </reaction>
</comment>
<feature type="domain" description="Neutral/alkaline non-lysosomal ceramidase C-terminal" evidence="9">
    <location>
        <begin position="641"/>
        <end position="804"/>
    </location>
</feature>
<name>A0A5C6G0T8_METRR</name>
<evidence type="ECO:0000259" key="8">
    <source>
        <dbReference type="Pfam" id="PF04734"/>
    </source>
</evidence>
<dbReference type="InterPro" id="IPR038445">
    <property type="entry name" value="NCDase_C_sf"/>
</dbReference>
<dbReference type="GO" id="GO:0046514">
    <property type="term" value="P:ceramide catabolic process"/>
    <property type="evidence" value="ECO:0007669"/>
    <property type="project" value="InterPro"/>
</dbReference>
<comment type="similarity">
    <text evidence="1 5">Belongs to the neutral ceramidase family.</text>
</comment>
<feature type="active site" description="Nucleophile" evidence="3">
    <location>
        <position position="365"/>
    </location>
</feature>
<dbReference type="Proteomes" id="UP000317257">
    <property type="component" value="Unassembled WGS sequence"/>
</dbReference>
<feature type="binding site" evidence="4">
    <location>
        <position position="199"/>
    </location>
    <ligand>
        <name>Zn(2+)</name>
        <dbReference type="ChEBI" id="CHEBI:29105"/>
    </ligand>
</feature>
<dbReference type="Pfam" id="PF17048">
    <property type="entry name" value="Ceramidse_alk_C"/>
    <property type="match status" value="1"/>
</dbReference>
<feature type="transmembrane region" description="Helical" evidence="7">
    <location>
        <begin position="40"/>
        <end position="66"/>
    </location>
</feature>
<keyword evidence="7" id="KW-0812">Transmembrane</keyword>
<reference evidence="11" key="1">
    <citation type="submission" date="2018-12" db="EMBL/GenBank/DDBJ databases">
        <title>The complete genome of Metarhizium rileyi, a key fungal pathogen of Lepidoptera.</title>
        <authorList>
            <person name="Binneck E."/>
            <person name="Lastra C.C.L."/>
            <person name="Sosa-Gomez D.R."/>
        </authorList>
    </citation>
    <scope>NUCLEOTIDE SEQUENCE [LARGE SCALE GENOMIC DNA]</scope>
    <source>
        <strain evidence="11">Cep018-CH2</strain>
    </source>
</reference>
<dbReference type="InterPro" id="IPR006823">
    <property type="entry name" value="Ceramidase_alk"/>
</dbReference>
<dbReference type="GO" id="GO:0042759">
    <property type="term" value="P:long-chain fatty acid biosynthetic process"/>
    <property type="evidence" value="ECO:0007669"/>
    <property type="project" value="TreeGrafter"/>
</dbReference>
<evidence type="ECO:0000256" key="5">
    <source>
        <dbReference type="RuleBase" id="RU366019"/>
    </source>
</evidence>
<feature type="compositionally biased region" description="Basic and acidic residues" evidence="6">
    <location>
        <begin position="1"/>
        <end position="12"/>
    </location>
</feature>
<proteinExistence type="inferred from homology"/>
<gene>
    <name evidence="10" type="ORF">ED733_001815</name>
</gene>
<keyword evidence="7" id="KW-0472">Membrane</keyword>
<feature type="region of interest" description="Disordered" evidence="6">
    <location>
        <begin position="1"/>
        <end position="24"/>
    </location>
</feature>
<organism evidence="10 11">
    <name type="scientific">Metarhizium rileyi (strain RCEF 4871)</name>
    <name type="common">Nomuraea rileyi</name>
    <dbReference type="NCBI Taxonomy" id="1649241"/>
    <lineage>
        <taxon>Eukaryota</taxon>
        <taxon>Fungi</taxon>
        <taxon>Dikarya</taxon>
        <taxon>Ascomycota</taxon>
        <taxon>Pezizomycotina</taxon>
        <taxon>Sordariomycetes</taxon>
        <taxon>Hypocreomycetidae</taxon>
        <taxon>Hypocreales</taxon>
        <taxon>Clavicipitaceae</taxon>
        <taxon>Metarhizium</taxon>
    </lineage>
</organism>
<dbReference type="PANTHER" id="PTHR12670">
    <property type="entry name" value="CERAMIDASE"/>
    <property type="match status" value="1"/>
</dbReference>
<evidence type="ECO:0000259" key="9">
    <source>
        <dbReference type="Pfam" id="PF17048"/>
    </source>
</evidence>
<comment type="caution">
    <text evidence="10">The sequence shown here is derived from an EMBL/GenBank/DDBJ whole genome shotgun (WGS) entry which is preliminary data.</text>
</comment>
<feature type="binding site" evidence="4">
    <location>
        <position position="562"/>
    </location>
    <ligand>
        <name>Zn(2+)</name>
        <dbReference type="ChEBI" id="CHEBI:29105"/>
    </ligand>
</feature>
<dbReference type="GO" id="GO:0046872">
    <property type="term" value="F:metal ion binding"/>
    <property type="evidence" value="ECO:0007669"/>
    <property type="project" value="UniProtKB-KW"/>
</dbReference>
<evidence type="ECO:0000256" key="2">
    <source>
        <dbReference type="ARBA" id="ARBA00022801"/>
    </source>
</evidence>
<dbReference type="InterPro" id="IPR031331">
    <property type="entry name" value="NEUT/ALK_ceramidase_C"/>
</dbReference>
<evidence type="ECO:0000313" key="10">
    <source>
        <dbReference type="EMBL" id="TWU70817.1"/>
    </source>
</evidence>
<evidence type="ECO:0000256" key="3">
    <source>
        <dbReference type="PIRSR" id="PIRSR606823-1"/>
    </source>
</evidence>
<evidence type="ECO:0000256" key="4">
    <source>
        <dbReference type="PIRSR" id="PIRSR606823-2"/>
    </source>
</evidence>
<accession>A0A5C6G0T8</accession>
<comment type="cofactor">
    <cofactor evidence="4">
        <name>Zn(2+)</name>
        <dbReference type="ChEBI" id="CHEBI:29105"/>
    </cofactor>
    <text evidence="4">Binds 1 zinc ion per subunit.</text>
</comment>
<keyword evidence="4" id="KW-0479">Metal-binding</keyword>
<keyword evidence="5" id="KW-0746">Sphingolipid metabolism</keyword>
<keyword evidence="4" id="KW-0862">Zinc</keyword>
<keyword evidence="7" id="KW-1133">Transmembrane helix</keyword>
<keyword evidence="2 5" id="KW-0378">Hydrolase</keyword>
<feature type="domain" description="Neutral/alkaline non-lysosomal ceramidase N-terminal" evidence="8">
    <location>
        <begin position="104"/>
        <end position="634"/>
    </location>
</feature>
<dbReference type="InterPro" id="IPR031329">
    <property type="entry name" value="NEUT/ALK_ceramidase_N"/>
</dbReference>
<keyword evidence="5" id="KW-0443">Lipid metabolism</keyword>
<dbReference type="GO" id="GO:0017040">
    <property type="term" value="F:N-acylsphingosine amidohydrolase activity"/>
    <property type="evidence" value="ECO:0007669"/>
    <property type="project" value="UniProtKB-UniRule"/>
</dbReference>